<proteinExistence type="predicted"/>
<evidence type="ECO:0000256" key="9">
    <source>
        <dbReference type="SAM" id="MobiDB-lite"/>
    </source>
</evidence>
<evidence type="ECO:0000256" key="8">
    <source>
        <dbReference type="ARBA" id="ARBA00023329"/>
    </source>
</evidence>
<organism evidence="11 12">
    <name type="scientific">Dorcoceras hygrometricum</name>
    <dbReference type="NCBI Taxonomy" id="472368"/>
    <lineage>
        <taxon>Eukaryota</taxon>
        <taxon>Viridiplantae</taxon>
        <taxon>Streptophyta</taxon>
        <taxon>Embryophyta</taxon>
        <taxon>Tracheophyta</taxon>
        <taxon>Spermatophyta</taxon>
        <taxon>Magnoliopsida</taxon>
        <taxon>eudicotyledons</taxon>
        <taxon>Gunneridae</taxon>
        <taxon>Pentapetalae</taxon>
        <taxon>asterids</taxon>
        <taxon>lamiids</taxon>
        <taxon>Lamiales</taxon>
        <taxon>Gesneriaceae</taxon>
        <taxon>Didymocarpoideae</taxon>
        <taxon>Trichosporeae</taxon>
        <taxon>Loxocarpinae</taxon>
        <taxon>Dorcoceras</taxon>
    </lineage>
</organism>
<dbReference type="Gene3D" id="1.20.58.150">
    <property type="entry name" value="ANTH domain"/>
    <property type="match status" value="1"/>
</dbReference>
<evidence type="ECO:0000256" key="1">
    <source>
        <dbReference type="ARBA" id="ARBA00004132"/>
    </source>
</evidence>
<dbReference type="SUPFAM" id="SSF48464">
    <property type="entry name" value="ENTH/VHS domain"/>
    <property type="match status" value="1"/>
</dbReference>
<keyword evidence="5" id="KW-0333">Golgi apparatus</keyword>
<keyword evidence="12" id="KW-1185">Reference proteome</keyword>
<dbReference type="InterPro" id="IPR013809">
    <property type="entry name" value="ENTH"/>
</dbReference>
<dbReference type="Proteomes" id="UP000250235">
    <property type="component" value="Unassembled WGS sequence"/>
</dbReference>
<dbReference type="GO" id="GO:0005794">
    <property type="term" value="C:Golgi apparatus"/>
    <property type="evidence" value="ECO:0007669"/>
    <property type="project" value="UniProtKB-SubCell"/>
</dbReference>
<evidence type="ECO:0000256" key="2">
    <source>
        <dbReference type="ARBA" id="ARBA00004555"/>
    </source>
</evidence>
<evidence type="ECO:0000256" key="5">
    <source>
        <dbReference type="ARBA" id="ARBA00023034"/>
    </source>
</evidence>
<keyword evidence="7" id="KW-0168">Coated pit</keyword>
<comment type="subcellular location">
    <subcellularLocation>
        <location evidence="1">Cytoplasmic vesicle</location>
        <location evidence="1">Clathrin-coated vesicle</location>
    </subcellularLocation>
    <subcellularLocation>
        <location evidence="2">Golgi apparatus</location>
    </subcellularLocation>
    <subcellularLocation>
        <location evidence="3">Membrane</location>
        <location evidence="3">Clathrin-coated pit</location>
    </subcellularLocation>
</comment>
<dbReference type="InterPro" id="IPR008942">
    <property type="entry name" value="ENTH_VHS"/>
</dbReference>
<dbReference type="InterPro" id="IPR011417">
    <property type="entry name" value="ANTH_dom"/>
</dbReference>
<evidence type="ECO:0000313" key="12">
    <source>
        <dbReference type="Proteomes" id="UP000250235"/>
    </source>
</evidence>
<dbReference type="GO" id="GO:0005546">
    <property type="term" value="F:phosphatidylinositol-4,5-bisphosphate binding"/>
    <property type="evidence" value="ECO:0007669"/>
    <property type="project" value="TreeGrafter"/>
</dbReference>
<evidence type="ECO:0000256" key="6">
    <source>
        <dbReference type="ARBA" id="ARBA00023136"/>
    </source>
</evidence>
<dbReference type="EMBL" id="KV012579">
    <property type="protein sequence ID" value="KZV24603.1"/>
    <property type="molecule type" value="Genomic_DNA"/>
</dbReference>
<feature type="domain" description="ENTH" evidence="10">
    <location>
        <begin position="25"/>
        <end position="163"/>
    </location>
</feature>
<sequence>MAPSKLRKAIGSVKDRTSIGLAKVGSTTSLSDIDVAIVKATRHEEYPPDERYIREILTLTSYSHAYVGACVNTIAKRLSKTKNWVVAVKTLMLIQRLLSEGDVAFEQEIFFSTRRGTRLLNMSDFRDKSGRPSSSWDFSAFVRTYALYLDEKLEFRMQGRRGKRSGFSSNEEEEEDGGRGSGSDPMEGRGLHQLREMKNEKLFSRIHHLMQLLERFLACKPTGSSKHNRVVSVAFYSILKESFHIYYDTLETMAVFLDRFPQLDVADSIKVYELFCRLSKQYDELDTLYDWCKTTGIARSSEFPDIEKIPKKRLDMLNEYIDYKSAKKPDKRALRVEPKETERAEAVVEKDMLTMKALPPPVGSVDEKELTKVTLVEPKEEMGEFATSSTEHKPIIEEEGNRLALALFGGHSASNSTPWEPFKDSWGDRETSLVQKGSSFDGMYQHVTTNQTGGRLRLFANNTDPFAASLAVAPPAYVQIPDMETKQRLAEQEQEMWQRYAQGRHNLHRHKGYY</sequence>
<dbReference type="InterPro" id="IPR014712">
    <property type="entry name" value="ANTH_dom_sf"/>
</dbReference>
<accession>A0A2Z7ASZ8</accession>
<evidence type="ECO:0000256" key="3">
    <source>
        <dbReference type="ARBA" id="ARBA00004600"/>
    </source>
</evidence>
<evidence type="ECO:0000256" key="7">
    <source>
        <dbReference type="ARBA" id="ARBA00023176"/>
    </source>
</evidence>
<dbReference type="Gene3D" id="1.25.40.90">
    <property type="match status" value="1"/>
</dbReference>
<dbReference type="PANTHER" id="PTHR22951:SF12">
    <property type="entry name" value="OS05G0426100 PROTEIN"/>
    <property type="match status" value="1"/>
</dbReference>
<name>A0A2Z7ASZ8_9LAMI</name>
<dbReference type="GO" id="GO:0032050">
    <property type="term" value="F:clathrin heavy chain binding"/>
    <property type="evidence" value="ECO:0007669"/>
    <property type="project" value="TreeGrafter"/>
</dbReference>
<protein>
    <submittedName>
        <fullName evidence="11">Clathrin assembly protein</fullName>
    </submittedName>
</protein>
<evidence type="ECO:0000256" key="4">
    <source>
        <dbReference type="ARBA" id="ARBA00022583"/>
    </source>
</evidence>
<feature type="region of interest" description="Disordered" evidence="9">
    <location>
        <begin position="162"/>
        <end position="189"/>
    </location>
</feature>
<dbReference type="GO" id="GO:0072583">
    <property type="term" value="P:clathrin-dependent endocytosis"/>
    <property type="evidence" value="ECO:0007669"/>
    <property type="project" value="InterPro"/>
</dbReference>
<keyword evidence="4" id="KW-0254">Endocytosis</keyword>
<dbReference type="GO" id="GO:0005905">
    <property type="term" value="C:clathrin-coated pit"/>
    <property type="evidence" value="ECO:0007669"/>
    <property type="project" value="UniProtKB-SubCell"/>
</dbReference>
<dbReference type="AlphaFoldDB" id="A0A2Z7ASZ8"/>
<evidence type="ECO:0000259" key="10">
    <source>
        <dbReference type="PROSITE" id="PS50942"/>
    </source>
</evidence>
<dbReference type="GO" id="GO:0005545">
    <property type="term" value="F:1-phosphatidylinositol binding"/>
    <property type="evidence" value="ECO:0007669"/>
    <property type="project" value="InterPro"/>
</dbReference>
<gene>
    <name evidence="11" type="ORF">F511_38340</name>
</gene>
<dbReference type="Pfam" id="PF07651">
    <property type="entry name" value="ANTH"/>
    <property type="match status" value="1"/>
</dbReference>
<dbReference type="FunFam" id="1.20.58.150:FF:000005">
    <property type="entry name" value="putative clathrin assembly protein At2g25430"/>
    <property type="match status" value="1"/>
</dbReference>
<evidence type="ECO:0000313" key="11">
    <source>
        <dbReference type="EMBL" id="KZV24603.1"/>
    </source>
</evidence>
<dbReference type="GO" id="GO:0048268">
    <property type="term" value="P:clathrin coat assembly"/>
    <property type="evidence" value="ECO:0007669"/>
    <property type="project" value="InterPro"/>
</dbReference>
<dbReference type="InterPro" id="IPR048050">
    <property type="entry name" value="ANTH_N_plant"/>
</dbReference>
<dbReference type="SUPFAM" id="SSF89009">
    <property type="entry name" value="GAT-like domain"/>
    <property type="match status" value="1"/>
</dbReference>
<reference evidence="11 12" key="1">
    <citation type="journal article" date="2015" name="Proc. Natl. Acad. Sci. U.S.A.">
        <title>The resurrection genome of Boea hygrometrica: A blueprint for survival of dehydration.</title>
        <authorList>
            <person name="Xiao L."/>
            <person name="Yang G."/>
            <person name="Zhang L."/>
            <person name="Yang X."/>
            <person name="Zhao S."/>
            <person name="Ji Z."/>
            <person name="Zhou Q."/>
            <person name="Hu M."/>
            <person name="Wang Y."/>
            <person name="Chen M."/>
            <person name="Xu Y."/>
            <person name="Jin H."/>
            <person name="Xiao X."/>
            <person name="Hu G."/>
            <person name="Bao F."/>
            <person name="Hu Y."/>
            <person name="Wan P."/>
            <person name="Li L."/>
            <person name="Deng X."/>
            <person name="Kuang T."/>
            <person name="Xiang C."/>
            <person name="Zhu J.K."/>
            <person name="Oliver M.J."/>
            <person name="He Y."/>
        </authorList>
    </citation>
    <scope>NUCLEOTIDE SEQUENCE [LARGE SCALE GENOMIC DNA]</scope>
    <source>
        <strain evidence="12">cv. XS01</strain>
    </source>
</reference>
<dbReference type="GO" id="GO:0000149">
    <property type="term" value="F:SNARE binding"/>
    <property type="evidence" value="ECO:0007669"/>
    <property type="project" value="TreeGrafter"/>
</dbReference>
<dbReference type="GO" id="GO:0006900">
    <property type="term" value="P:vesicle budding from membrane"/>
    <property type="evidence" value="ECO:0007669"/>
    <property type="project" value="TreeGrafter"/>
</dbReference>
<keyword evidence="6" id="KW-0472">Membrane</keyword>
<dbReference type="OrthoDB" id="44015at2759"/>
<keyword evidence="8" id="KW-0968">Cytoplasmic vesicle</keyword>
<dbReference type="InterPro" id="IPR045192">
    <property type="entry name" value="AP180-like"/>
</dbReference>
<dbReference type="CDD" id="cd16987">
    <property type="entry name" value="ANTH_N_AP180_plant"/>
    <property type="match status" value="1"/>
</dbReference>
<dbReference type="FunFam" id="1.25.40.90:FF:000019">
    <property type="entry name" value="Clathrin coat assembly protein"/>
    <property type="match status" value="1"/>
</dbReference>
<dbReference type="PANTHER" id="PTHR22951">
    <property type="entry name" value="CLATHRIN ASSEMBLY PROTEIN"/>
    <property type="match status" value="1"/>
</dbReference>
<dbReference type="SMART" id="SM00273">
    <property type="entry name" value="ENTH"/>
    <property type="match status" value="1"/>
</dbReference>
<dbReference type="PROSITE" id="PS50942">
    <property type="entry name" value="ENTH"/>
    <property type="match status" value="1"/>
</dbReference>
<dbReference type="GO" id="GO:0030136">
    <property type="term" value="C:clathrin-coated vesicle"/>
    <property type="evidence" value="ECO:0007669"/>
    <property type="project" value="UniProtKB-SubCell"/>
</dbReference>